<dbReference type="GeneID" id="71928911"/>
<dbReference type="RefSeq" id="WP_247993464.1">
    <property type="nucleotide sequence ID" value="NZ_CP096019.1"/>
</dbReference>
<name>A0A8U0A4C1_9EURY</name>
<reference evidence="7" key="1">
    <citation type="submission" date="2022-04" db="EMBL/GenBank/DDBJ databases">
        <title>Halocatena sp. nov., isolated from a salt lake.</title>
        <authorList>
            <person name="Cui H.-L."/>
        </authorList>
    </citation>
    <scope>NUCLEOTIDE SEQUENCE</scope>
    <source>
        <strain evidence="7">AD-1</strain>
    </source>
</reference>
<keyword evidence="3" id="KW-0479">Metal-binding</keyword>
<keyword evidence="5" id="KW-0413">Isomerase</keyword>
<gene>
    <name evidence="7" type="ORF">MW046_12650</name>
</gene>
<evidence type="ECO:0000256" key="3">
    <source>
        <dbReference type="ARBA" id="ARBA00022723"/>
    </source>
</evidence>
<dbReference type="InterPro" id="IPR034603">
    <property type="entry name" value="Dipeptide_epimerase"/>
</dbReference>
<feature type="domain" description="Mandelate racemase/muconate lactonizing enzyme C-terminal" evidence="6">
    <location>
        <begin position="143"/>
        <end position="236"/>
    </location>
</feature>
<dbReference type="PROSITE" id="PS00909">
    <property type="entry name" value="MR_MLE_2"/>
    <property type="match status" value="1"/>
</dbReference>
<dbReference type="SUPFAM" id="SSF54826">
    <property type="entry name" value="Enolase N-terminal domain-like"/>
    <property type="match status" value="1"/>
</dbReference>
<dbReference type="InterPro" id="IPR013342">
    <property type="entry name" value="Mandelate_racemase_C"/>
</dbReference>
<evidence type="ECO:0000256" key="4">
    <source>
        <dbReference type="ARBA" id="ARBA00022842"/>
    </source>
</evidence>
<dbReference type="SFLD" id="SFLDF00009">
    <property type="entry name" value="o-succinylbenzoate_synthase"/>
    <property type="match status" value="1"/>
</dbReference>
<dbReference type="PANTHER" id="PTHR48073:SF2">
    <property type="entry name" value="O-SUCCINYLBENZOATE SYNTHASE"/>
    <property type="match status" value="1"/>
</dbReference>
<protein>
    <submittedName>
        <fullName evidence="7">Dipeptide epimerase</fullName>
    </submittedName>
</protein>
<dbReference type="InterPro" id="IPR029065">
    <property type="entry name" value="Enolase_C-like"/>
</dbReference>
<dbReference type="Pfam" id="PF13378">
    <property type="entry name" value="MR_MLE_C"/>
    <property type="match status" value="1"/>
</dbReference>
<evidence type="ECO:0000313" key="8">
    <source>
        <dbReference type="Proteomes" id="UP000831768"/>
    </source>
</evidence>
<dbReference type="CDD" id="cd03319">
    <property type="entry name" value="L-Ala-DL-Glu_epimerase"/>
    <property type="match status" value="1"/>
</dbReference>
<dbReference type="SFLD" id="SFLDS00001">
    <property type="entry name" value="Enolase"/>
    <property type="match status" value="2"/>
</dbReference>
<dbReference type="GO" id="GO:0009063">
    <property type="term" value="P:amino acid catabolic process"/>
    <property type="evidence" value="ECO:0007669"/>
    <property type="project" value="InterPro"/>
</dbReference>
<dbReference type="GO" id="GO:0016855">
    <property type="term" value="F:racemase and epimerase activity, acting on amino acids and derivatives"/>
    <property type="evidence" value="ECO:0007669"/>
    <property type="project" value="InterPro"/>
</dbReference>
<keyword evidence="8" id="KW-1185">Reference proteome</keyword>
<evidence type="ECO:0000256" key="2">
    <source>
        <dbReference type="ARBA" id="ARBA00008031"/>
    </source>
</evidence>
<evidence type="ECO:0000256" key="5">
    <source>
        <dbReference type="ARBA" id="ARBA00023235"/>
    </source>
</evidence>
<dbReference type="SMART" id="SM00922">
    <property type="entry name" value="MR_MLE"/>
    <property type="match status" value="1"/>
</dbReference>
<dbReference type="GO" id="GO:0046872">
    <property type="term" value="F:metal ion binding"/>
    <property type="evidence" value="ECO:0007669"/>
    <property type="project" value="UniProtKB-KW"/>
</dbReference>
<organism evidence="7 8">
    <name type="scientific">Halocatena salina</name>
    <dbReference type="NCBI Taxonomy" id="2934340"/>
    <lineage>
        <taxon>Archaea</taxon>
        <taxon>Methanobacteriati</taxon>
        <taxon>Methanobacteriota</taxon>
        <taxon>Stenosarchaea group</taxon>
        <taxon>Halobacteria</taxon>
        <taxon>Halobacteriales</taxon>
        <taxon>Natronomonadaceae</taxon>
        <taxon>Halocatena</taxon>
    </lineage>
</organism>
<sequence>MTQSVDLEASFERVSLPLDQPFTISRGTTETTENVVVRIDDGERTGIGAAAPDPYYGETPATVESVLPDLFDALETVGDPLNRTAITREMDDRVRGNAAAKAAVSIAVHDLVGKRLDLPLYRLFGLDPSRSITSSFTVGLDDPQTMADNARDAVDEGYTVLKMKLGSDRDPEIVEAVRTAAPEARIRVDANEGWTPREAVEMSKTLAKHDVEFLEQPVAATDSEGLRFVYEHARLPIAVDESCVVPSDVPNVADRSDVVVVKLMKCGGPLQALRLIHAARAHDLEVMLGCMVETNAVIASACHLTPLVDYADLDGSLLLAEDPYDGIRMSEGTIDLSTVDRPGTGVEPI</sequence>
<dbReference type="SFLD" id="SFLDG00180">
    <property type="entry name" value="muconate_cycloisomerase"/>
    <property type="match status" value="2"/>
</dbReference>
<proteinExistence type="inferred from homology"/>
<comment type="similarity">
    <text evidence="2">Belongs to the mandelate racemase/muconate lactonizing enzyme family.</text>
</comment>
<dbReference type="InterPro" id="IPR036849">
    <property type="entry name" value="Enolase-like_C_sf"/>
</dbReference>
<dbReference type="PANTHER" id="PTHR48073">
    <property type="entry name" value="O-SUCCINYLBENZOATE SYNTHASE-RELATED"/>
    <property type="match status" value="1"/>
</dbReference>
<dbReference type="KEGG" id="haad:MW046_12650"/>
<dbReference type="SFLD" id="SFLDF00010">
    <property type="entry name" value="dipeptide_epimerase"/>
    <property type="match status" value="1"/>
</dbReference>
<dbReference type="InterPro" id="IPR013341">
    <property type="entry name" value="Mandelate_racemase_N_dom"/>
</dbReference>
<dbReference type="EMBL" id="CP096019">
    <property type="protein sequence ID" value="UPM42793.1"/>
    <property type="molecule type" value="Genomic_DNA"/>
</dbReference>
<dbReference type="Gene3D" id="3.20.20.120">
    <property type="entry name" value="Enolase-like C-terminal domain"/>
    <property type="match status" value="1"/>
</dbReference>
<dbReference type="SUPFAM" id="SSF51604">
    <property type="entry name" value="Enolase C-terminal domain-like"/>
    <property type="match status" value="1"/>
</dbReference>
<dbReference type="Pfam" id="PF02746">
    <property type="entry name" value="MR_MLE_N"/>
    <property type="match status" value="1"/>
</dbReference>
<evidence type="ECO:0000256" key="1">
    <source>
        <dbReference type="ARBA" id="ARBA00001946"/>
    </source>
</evidence>
<dbReference type="AlphaFoldDB" id="A0A8U0A4C1"/>
<dbReference type="InterPro" id="IPR018110">
    <property type="entry name" value="Mandel_Rmase/mucon_lact_enz_CS"/>
</dbReference>
<keyword evidence="4" id="KW-0460">Magnesium</keyword>
<dbReference type="Proteomes" id="UP000831768">
    <property type="component" value="Chromosome"/>
</dbReference>
<dbReference type="Gene3D" id="3.30.390.10">
    <property type="entry name" value="Enolase-like, N-terminal domain"/>
    <property type="match status" value="1"/>
</dbReference>
<accession>A0A8U0A4C1</accession>
<evidence type="ECO:0000313" key="7">
    <source>
        <dbReference type="EMBL" id="UPM42793.1"/>
    </source>
</evidence>
<comment type="cofactor">
    <cofactor evidence="1">
        <name>Mg(2+)</name>
        <dbReference type="ChEBI" id="CHEBI:18420"/>
    </cofactor>
</comment>
<evidence type="ECO:0000259" key="6">
    <source>
        <dbReference type="SMART" id="SM00922"/>
    </source>
</evidence>
<dbReference type="InterPro" id="IPR029017">
    <property type="entry name" value="Enolase-like_N"/>
</dbReference>